<comment type="similarity">
    <text evidence="8">Belongs to the actin family.</text>
</comment>
<dbReference type="InterPro" id="IPR043132">
    <property type="entry name" value="BCAT-like_C"/>
</dbReference>
<evidence type="ECO:0000256" key="6">
    <source>
        <dbReference type="ARBA" id="ARBA00022898"/>
    </source>
</evidence>
<dbReference type="Gene3D" id="3.30.420.40">
    <property type="match status" value="2"/>
</dbReference>
<keyword evidence="5 10" id="KW-0808">Transferase</keyword>
<dbReference type="SMART" id="SM00268">
    <property type="entry name" value="ACTIN"/>
    <property type="match status" value="1"/>
</dbReference>
<dbReference type="FunFam" id="3.30.420.40:FF:000151">
    <property type="entry name" value="Actin-related protein 4"/>
    <property type="match status" value="1"/>
</dbReference>
<evidence type="ECO:0000256" key="9">
    <source>
        <dbReference type="RuleBase" id="RU004516"/>
    </source>
</evidence>
<feature type="compositionally biased region" description="Low complexity" evidence="11">
    <location>
        <begin position="230"/>
        <end position="239"/>
    </location>
</feature>
<dbReference type="SUPFAM" id="SSF56752">
    <property type="entry name" value="D-aminoacid aminotransferase-like PLP-dependent enzymes"/>
    <property type="match status" value="1"/>
</dbReference>
<dbReference type="CDD" id="cd13395">
    <property type="entry name" value="ASKHA_NBD_Arp4_ACTL6-like"/>
    <property type="match status" value="1"/>
</dbReference>
<keyword evidence="4 10" id="KW-0028">Amino-acid biosynthesis</keyword>
<dbReference type="PANTHER" id="PTHR11825">
    <property type="entry name" value="SUBGROUP IIII AMINOTRANSFERASE"/>
    <property type="match status" value="1"/>
</dbReference>
<protein>
    <recommendedName>
        <fullName evidence="10">Branched-chain-amino-acid aminotransferase</fullName>
        <ecNumber evidence="10">2.6.1.42</ecNumber>
    </recommendedName>
</protein>
<keyword evidence="13" id="KW-1185">Reference proteome</keyword>
<comment type="catalytic activity">
    <reaction evidence="10">
        <text>L-isoleucine + 2-oxoglutarate = (S)-3-methyl-2-oxopentanoate + L-glutamate</text>
        <dbReference type="Rhea" id="RHEA:24801"/>
        <dbReference type="ChEBI" id="CHEBI:16810"/>
        <dbReference type="ChEBI" id="CHEBI:29985"/>
        <dbReference type="ChEBI" id="CHEBI:35146"/>
        <dbReference type="ChEBI" id="CHEBI:58045"/>
        <dbReference type="EC" id="2.6.1.42"/>
    </reaction>
</comment>
<dbReference type="GO" id="GO:0004084">
    <property type="term" value="F:branched-chain-amino-acid transaminase activity"/>
    <property type="evidence" value="ECO:0007669"/>
    <property type="project" value="UniProtKB-EC"/>
</dbReference>
<dbReference type="InterPro" id="IPR018300">
    <property type="entry name" value="Aminotrans_IV_CS"/>
</dbReference>
<dbReference type="SUPFAM" id="SSF53067">
    <property type="entry name" value="Actin-like ATPase domain"/>
    <property type="match status" value="2"/>
</dbReference>
<evidence type="ECO:0000256" key="10">
    <source>
        <dbReference type="RuleBase" id="RU004517"/>
    </source>
</evidence>
<organism evidence="12 13">
    <name type="scientific">Chara braunii</name>
    <name type="common">Braun's stonewort</name>
    <dbReference type="NCBI Taxonomy" id="69332"/>
    <lineage>
        <taxon>Eukaryota</taxon>
        <taxon>Viridiplantae</taxon>
        <taxon>Streptophyta</taxon>
        <taxon>Charophyceae</taxon>
        <taxon>Charales</taxon>
        <taxon>Characeae</taxon>
        <taxon>Chara</taxon>
    </lineage>
</organism>
<dbReference type="Proteomes" id="UP000265515">
    <property type="component" value="Unassembled WGS sequence"/>
</dbReference>
<dbReference type="PANTHER" id="PTHR11825:SF44">
    <property type="entry name" value="BRANCHED-CHAIN-AMINO-ACID AMINOTRANSFERASE"/>
    <property type="match status" value="1"/>
</dbReference>
<comment type="caution">
    <text evidence="12">The sequence shown here is derived from an EMBL/GenBank/DDBJ whole genome shotgun (WGS) entry which is preliminary data.</text>
</comment>
<feature type="region of interest" description="Disordered" evidence="11">
    <location>
        <begin position="230"/>
        <end position="262"/>
    </location>
</feature>
<evidence type="ECO:0000313" key="12">
    <source>
        <dbReference type="EMBL" id="GBG88186.1"/>
    </source>
</evidence>
<comment type="catalytic activity">
    <reaction evidence="10">
        <text>L-valine + 2-oxoglutarate = 3-methyl-2-oxobutanoate + L-glutamate</text>
        <dbReference type="Rhea" id="RHEA:24813"/>
        <dbReference type="ChEBI" id="CHEBI:11851"/>
        <dbReference type="ChEBI" id="CHEBI:16810"/>
        <dbReference type="ChEBI" id="CHEBI:29985"/>
        <dbReference type="ChEBI" id="CHEBI:57762"/>
        <dbReference type="EC" id="2.6.1.42"/>
    </reaction>
</comment>
<dbReference type="EMBL" id="BFEA01000655">
    <property type="protein sequence ID" value="GBG88186.1"/>
    <property type="molecule type" value="Genomic_DNA"/>
</dbReference>
<dbReference type="InterPro" id="IPR001544">
    <property type="entry name" value="Aminotrans_IV"/>
</dbReference>
<dbReference type="InterPro" id="IPR043131">
    <property type="entry name" value="BCAT-like_N"/>
</dbReference>
<dbReference type="FunFam" id="3.30.470.10:FF:000002">
    <property type="entry name" value="Branched-chain-amino-acid aminotransferase"/>
    <property type="match status" value="1"/>
</dbReference>
<evidence type="ECO:0000256" key="3">
    <source>
        <dbReference type="ARBA" id="ARBA00022576"/>
    </source>
</evidence>
<accession>A0A388M0W3</accession>
<keyword evidence="6 9" id="KW-0663">Pyridoxal phosphate</keyword>
<dbReference type="Gramene" id="GBG88186">
    <property type="protein sequence ID" value="GBG88186"/>
    <property type="gene ID" value="CBR_g46675"/>
</dbReference>
<keyword evidence="7 10" id="KW-0100">Branched-chain amino acid biosynthesis</keyword>
<dbReference type="EC" id="2.6.1.42" evidence="10"/>
<dbReference type="InterPro" id="IPR005786">
    <property type="entry name" value="B_amino_transII"/>
</dbReference>
<gene>
    <name evidence="12" type="ORF">CBR_g46675</name>
</gene>
<dbReference type="InterPro" id="IPR036038">
    <property type="entry name" value="Aminotransferase-like"/>
</dbReference>
<dbReference type="OrthoDB" id="5132116at2759"/>
<evidence type="ECO:0000256" key="1">
    <source>
        <dbReference type="ARBA" id="ARBA00001933"/>
    </source>
</evidence>
<dbReference type="Gene3D" id="3.20.10.10">
    <property type="entry name" value="D-amino Acid Aminotransferase, subunit A, domain 2"/>
    <property type="match status" value="1"/>
</dbReference>
<comment type="similarity">
    <text evidence="2 10">Belongs to the class-IV pyridoxal-phosphate-dependent aminotransferase family.</text>
</comment>
<comment type="cofactor">
    <cofactor evidence="1 9">
        <name>pyridoxal 5'-phosphate</name>
        <dbReference type="ChEBI" id="CHEBI:597326"/>
    </cofactor>
</comment>
<evidence type="ECO:0000256" key="7">
    <source>
        <dbReference type="ARBA" id="ARBA00023304"/>
    </source>
</evidence>
<keyword evidence="3 10" id="KW-0032">Aminotransferase</keyword>
<dbReference type="InterPro" id="IPR004000">
    <property type="entry name" value="Actin"/>
</dbReference>
<dbReference type="GO" id="GO:0008652">
    <property type="term" value="P:amino acid biosynthetic process"/>
    <property type="evidence" value="ECO:0007669"/>
    <property type="project" value="UniProtKB-KW"/>
</dbReference>
<dbReference type="InterPro" id="IPR043129">
    <property type="entry name" value="ATPase_NBD"/>
</dbReference>
<evidence type="ECO:0000313" key="13">
    <source>
        <dbReference type="Proteomes" id="UP000265515"/>
    </source>
</evidence>
<dbReference type="Pfam" id="PF01063">
    <property type="entry name" value="Aminotran_4"/>
    <property type="match status" value="1"/>
</dbReference>
<reference evidence="12 13" key="1">
    <citation type="journal article" date="2018" name="Cell">
        <title>The Chara Genome: Secondary Complexity and Implications for Plant Terrestrialization.</title>
        <authorList>
            <person name="Nishiyama T."/>
            <person name="Sakayama H."/>
            <person name="Vries J.D."/>
            <person name="Buschmann H."/>
            <person name="Saint-Marcoux D."/>
            <person name="Ullrich K.K."/>
            <person name="Haas F.B."/>
            <person name="Vanderstraeten L."/>
            <person name="Becker D."/>
            <person name="Lang D."/>
            <person name="Vosolsobe S."/>
            <person name="Rombauts S."/>
            <person name="Wilhelmsson P.K.I."/>
            <person name="Janitza P."/>
            <person name="Kern R."/>
            <person name="Heyl A."/>
            <person name="Rumpler F."/>
            <person name="Villalobos L.I.A.C."/>
            <person name="Clay J.M."/>
            <person name="Skokan R."/>
            <person name="Toyoda A."/>
            <person name="Suzuki Y."/>
            <person name="Kagoshima H."/>
            <person name="Schijlen E."/>
            <person name="Tajeshwar N."/>
            <person name="Catarino B."/>
            <person name="Hetherington A.J."/>
            <person name="Saltykova A."/>
            <person name="Bonnot C."/>
            <person name="Breuninger H."/>
            <person name="Symeonidi A."/>
            <person name="Radhakrishnan G.V."/>
            <person name="Van Nieuwerburgh F."/>
            <person name="Deforce D."/>
            <person name="Chang C."/>
            <person name="Karol K.G."/>
            <person name="Hedrich R."/>
            <person name="Ulvskov P."/>
            <person name="Glockner G."/>
            <person name="Delwiche C.F."/>
            <person name="Petrasek J."/>
            <person name="Van de Peer Y."/>
            <person name="Friml J."/>
            <person name="Beilby M."/>
            <person name="Dolan L."/>
            <person name="Kohara Y."/>
            <person name="Sugano S."/>
            <person name="Fujiyama A."/>
            <person name="Delaux P.-M."/>
            <person name="Quint M."/>
            <person name="TheiBen G."/>
            <person name="Hagemann M."/>
            <person name="Harholt J."/>
            <person name="Dunand C."/>
            <person name="Zachgo S."/>
            <person name="Langdale J."/>
            <person name="Maumus F."/>
            <person name="Straeten D.V.D."/>
            <person name="Gould S.B."/>
            <person name="Rensing S.A."/>
        </authorList>
    </citation>
    <scope>NUCLEOTIDE SEQUENCE [LARGE SCALE GENOMIC DNA]</scope>
    <source>
        <strain evidence="12 13">S276</strain>
    </source>
</reference>
<dbReference type="GO" id="GO:0009082">
    <property type="term" value="P:branched-chain amino acid biosynthetic process"/>
    <property type="evidence" value="ECO:0007669"/>
    <property type="project" value="UniProtKB-KW"/>
</dbReference>
<comment type="catalytic activity">
    <reaction evidence="10">
        <text>L-leucine + 2-oxoglutarate = 4-methyl-2-oxopentanoate + L-glutamate</text>
        <dbReference type="Rhea" id="RHEA:18321"/>
        <dbReference type="ChEBI" id="CHEBI:16810"/>
        <dbReference type="ChEBI" id="CHEBI:17865"/>
        <dbReference type="ChEBI" id="CHEBI:29985"/>
        <dbReference type="ChEBI" id="CHEBI:57427"/>
        <dbReference type="EC" id="2.6.1.42"/>
    </reaction>
</comment>
<evidence type="ECO:0000256" key="4">
    <source>
        <dbReference type="ARBA" id="ARBA00022605"/>
    </source>
</evidence>
<dbReference type="Pfam" id="PF00022">
    <property type="entry name" value="Actin"/>
    <property type="match status" value="1"/>
</dbReference>
<evidence type="ECO:0000256" key="5">
    <source>
        <dbReference type="ARBA" id="ARBA00022679"/>
    </source>
</evidence>
<dbReference type="Gene3D" id="3.30.470.10">
    <property type="match status" value="1"/>
</dbReference>
<dbReference type="AlphaFoldDB" id="A0A388M0W3"/>
<dbReference type="PROSITE" id="PS00770">
    <property type="entry name" value="AA_TRANSFER_CLASS_4"/>
    <property type="match status" value="1"/>
</dbReference>
<proteinExistence type="inferred from homology"/>
<evidence type="ECO:0000256" key="2">
    <source>
        <dbReference type="ARBA" id="ARBA00009320"/>
    </source>
</evidence>
<evidence type="ECO:0000256" key="11">
    <source>
        <dbReference type="SAM" id="MobiDB-lite"/>
    </source>
</evidence>
<name>A0A388M0W3_CHABU</name>
<sequence length="972" mass="107690">MSSALLGAMEGGSSDDGWKLTTVERMVVAAAVTAVFFRCQADRTSRRMKAQIHVRRRKVMQCTTGRGAFPRATPRWWMKGRTGGAWDYLRQCDDAAEYFWDKLRMSPRVSREIVEALLHFLQHRVTFYREPLQPDQIAAYALYRWVSGETYESSKCNFSIGRASGLVSVLDVADGLQWHRADMYGGDEVSALVIDVGSNTCKAGYAGEDAPKAVFPSLVGVVEKSGAADGSAAALGNGDVEMGDAEEKRTGNKPGGDGNDKARKANRKLYVNALGFRRDFMEVVPTVKEGLVADWDLVEGLWEHAFRERLLVDPREHPMLLAEPSQNTNTSREKTVELMFEKHQVPALFLGKNAVLTSFASGRATSLVVDSGGGSTTVAAVHDGYVLQKAIVRSPIGGDALTEAMLNTVESMNVMIKPRYSFKRTEVRLGEFEVTDLDLPNTTQSYRRYQQRCIAADIKESVCRVADSTFEEKQYQNIPTQPYELPDGNIIEIGADRFRIPEIIFNPSILKSIPGMEKVAEEQGRISGLPTMVLESINKCDADIRRELFSGILLAGGNAVMTQMKERLEKELMEEAPQAARVKVISSGNNIERRFRLGNKMAPNHANGVVLTQQVKATEKAHDDLTIVRSEKLQPKPALEGLQFGRVFTDHMLQQGWSREKGWGKPIIKPVSNLELHPCAQVLHYGLECFEGMKAYKDAEGHIRLFRPMMNINRLSSSASRLSFGELDKEYVLECLKELLRLEHDWIPSQEGYSLYIRPTIIATAAMLGVSAPAEALLYVMLSPVGPYYPSGMKPIKLFVDLENARAWPGGIVEDGLVGESGAMNVFFLLRSKGGALELVTPPLDGTILPGVTRDSVLSLCRTWGEFSVSERPVRLRELVEASQEGRLVEIFGTGTACIVQPVEGLRQANGQDLLTPFNNAAASYWMNEKKGKAMETPKEGEPFSLCGRLTRALLDIQHGRVEHSGWSVLVE</sequence>
<evidence type="ECO:0000256" key="8">
    <source>
        <dbReference type="RuleBase" id="RU000487"/>
    </source>
</evidence>
<dbReference type="Gene3D" id="3.90.640.10">
    <property type="entry name" value="Actin, Chain A, domain 4"/>
    <property type="match status" value="1"/>
</dbReference>